<sequence length="360" mass="38492">MAYLRTATRYAVVFTDALTGEVRGELPLIDVKQTEVLNLPGSLTLGMALDPRRMNITAETVAPWRTIVYLLRDDSVLGCGAFVLGHQMDVGGNSITLSCVGIGEYFRHRYLRQDLMQVGIDQALIVKALIDYAQAQSGGNIGVTTDYITATGVLRDRTDWFGYARKNIGGLIADLAAVSNGFNFRYRSRRSGQVYVTDLTTSYPATGRVTNHVFELGGNVEVMGATVDGKDMVNFAESIGGGNADAAPIGAATNADSLNTTPLLESVTTYSDISDPSTLLAKSQRDIVIGSDPVTLPTLRISPDGDPGIGQYVVGDRVRVRGSHGLLSLDADYLITQTSLVVGTAAEYVDVVTAPVLLFV</sequence>
<reference evidence="1" key="1">
    <citation type="submission" date="2020-05" db="EMBL/GenBank/DDBJ databases">
        <authorList>
            <person name="Chiriac C."/>
            <person name="Salcher M."/>
            <person name="Ghai R."/>
            <person name="Kavagutti S V."/>
        </authorList>
    </citation>
    <scope>NUCLEOTIDE SEQUENCE</scope>
</reference>
<proteinExistence type="predicted"/>
<dbReference type="EMBL" id="LR797310">
    <property type="protein sequence ID" value="CAB4201928.1"/>
    <property type="molecule type" value="Genomic_DNA"/>
</dbReference>
<organism evidence="1">
    <name type="scientific">uncultured Caudovirales phage</name>
    <dbReference type="NCBI Taxonomy" id="2100421"/>
    <lineage>
        <taxon>Viruses</taxon>
        <taxon>Duplodnaviria</taxon>
        <taxon>Heunggongvirae</taxon>
        <taxon>Uroviricota</taxon>
        <taxon>Caudoviricetes</taxon>
        <taxon>Peduoviridae</taxon>
        <taxon>Maltschvirus</taxon>
        <taxon>Maltschvirus maltsch</taxon>
    </lineage>
</organism>
<protein>
    <submittedName>
        <fullName evidence="1">Uncharacterized protein</fullName>
    </submittedName>
</protein>
<accession>A0A6J5RTY8</accession>
<name>A0A6J5RTY8_9CAUD</name>
<gene>
    <name evidence="1" type="ORF">UFOVP1360_8</name>
</gene>
<evidence type="ECO:0000313" key="1">
    <source>
        <dbReference type="EMBL" id="CAB4201928.1"/>
    </source>
</evidence>